<comment type="caution">
    <text evidence="1">The sequence shown here is derived from an EMBL/GenBank/DDBJ whole genome shotgun (WGS) entry which is preliminary data.</text>
</comment>
<dbReference type="AlphaFoldDB" id="A0A368NQ12"/>
<organism evidence="1 2">
    <name type="scientific">Corallincola holothuriorum</name>
    <dbReference type="NCBI Taxonomy" id="2282215"/>
    <lineage>
        <taxon>Bacteria</taxon>
        <taxon>Pseudomonadati</taxon>
        <taxon>Pseudomonadota</taxon>
        <taxon>Gammaproteobacteria</taxon>
        <taxon>Alteromonadales</taxon>
        <taxon>Psychromonadaceae</taxon>
        <taxon>Corallincola</taxon>
    </lineage>
</organism>
<name>A0A368NQ12_9GAMM</name>
<protein>
    <submittedName>
        <fullName evidence="1">TIGR02117 family protein</fullName>
    </submittedName>
</protein>
<dbReference type="InterPro" id="IPR011727">
    <property type="entry name" value="CHP02117"/>
</dbReference>
<evidence type="ECO:0000313" key="1">
    <source>
        <dbReference type="EMBL" id="RCU51559.1"/>
    </source>
</evidence>
<keyword evidence="2" id="KW-1185">Reference proteome</keyword>
<accession>A0A368NQ12</accession>
<dbReference type="NCBIfam" id="TIGR02117">
    <property type="entry name" value="chp_urease_rgn"/>
    <property type="match status" value="1"/>
</dbReference>
<proteinExistence type="predicted"/>
<dbReference type="Pfam" id="PF09601">
    <property type="entry name" value="DUF2459"/>
    <property type="match status" value="1"/>
</dbReference>
<dbReference type="Proteomes" id="UP000252558">
    <property type="component" value="Unassembled WGS sequence"/>
</dbReference>
<gene>
    <name evidence="1" type="ORF">DU002_03565</name>
</gene>
<reference evidence="1 2" key="1">
    <citation type="submission" date="2018-07" db="EMBL/GenBank/DDBJ databases">
        <title>Corallincola holothuriorum sp. nov., a new facultative anaerobe isolated from sea cucumber Apostichopus japonicus.</title>
        <authorList>
            <person name="Xia H."/>
        </authorList>
    </citation>
    <scope>NUCLEOTIDE SEQUENCE [LARGE SCALE GENOMIC DNA]</scope>
    <source>
        <strain evidence="1 2">C4</strain>
    </source>
</reference>
<dbReference type="EMBL" id="QPID01000002">
    <property type="protein sequence ID" value="RCU51559.1"/>
    <property type="molecule type" value="Genomic_DNA"/>
</dbReference>
<sequence length="243" mass="26974">MFNCLQGEQPLLSYLGEGIRLQLVLLLTLFIGGCTANSWRYLPEHDEIPTSIYVVGHGWHTGIVVPSHLLGAKFDFLQQQLPNANYFEFGWGDKGFYQAEEITSGLTVQAIFWPTESVMHVVSLPTEPASYFPQSEVIELKLSHQAIEHLLDGIAASFAKNKHGAPTKTRPGLYGRSWFYIGEGNYYMTNTCNSWVARMLDQAGVPIRTTLTLTASSVLSQTQDALDEYLCCLSQSTTVTSAI</sequence>
<evidence type="ECO:0000313" key="2">
    <source>
        <dbReference type="Proteomes" id="UP000252558"/>
    </source>
</evidence>